<protein>
    <recommendedName>
        <fullName evidence="4">HTH gntR-type domain-containing protein</fullName>
    </recommendedName>
</protein>
<keyword evidence="2" id="KW-0238">DNA-binding</keyword>
<dbReference type="SUPFAM" id="SSF46785">
    <property type="entry name" value="Winged helix' DNA-binding domain"/>
    <property type="match status" value="1"/>
</dbReference>
<dbReference type="Proteomes" id="UP000177701">
    <property type="component" value="Unassembled WGS sequence"/>
</dbReference>
<dbReference type="Gene3D" id="1.20.120.530">
    <property type="entry name" value="GntR ligand-binding domain-like"/>
    <property type="match status" value="1"/>
</dbReference>
<evidence type="ECO:0000259" key="4">
    <source>
        <dbReference type="PROSITE" id="PS50949"/>
    </source>
</evidence>
<gene>
    <name evidence="5" type="ORF">A2V47_02155</name>
</gene>
<dbReference type="InterPro" id="IPR008920">
    <property type="entry name" value="TF_FadR/GntR_C"/>
</dbReference>
<dbReference type="Gene3D" id="1.10.10.10">
    <property type="entry name" value="Winged helix-like DNA-binding domain superfamily/Winged helix DNA-binding domain"/>
    <property type="match status" value="1"/>
</dbReference>
<dbReference type="InterPro" id="IPR000524">
    <property type="entry name" value="Tscrpt_reg_HTH_GntR"/>
</dbReference>
<sequence>MSIKKYTTKTFKPLNKKVFLMLKDAIIKGDLKPGEKLAEEEIAKKLDISRTPVREALHKLAALGFVKIYPNQGIFVNQISIEDLKEVVQIRAILEGFATGVATNLITDKEIKSLEKIIEKMRPCIDKEIDKDEVIKYCNYDIDFHNLIINIAKNKRLMDILDNLRDITTSFRSMSFKIPGSIIYSLEYHLKIIEAFKNRDFKKAELLAQEHVLASISKVLNFNLHE</sequence>
<evidence type="ECO:0000256" key="3">
    <source>
        <dbReference type="ARBA" id="ARBA00023163"/>
    </source>
</evidence>
<name>A0A1F5A939_9BACT</name>
<organism evidence="5 6">
    <name type="scientific">Candidatus Sediminicultor quintus</name>
    <dbReference type="NCBI Taxonomy" id="1797291"/>
    <lineage>
        <taxon>Bacteria</taxon>
        <taxon>Pseudomonadati</taxon>
        <taxon>Atribacterota</taxon>
        <taxon>Candidatus Phoenicimicrobiia</taxon>
        <taxon>Candidatus Pheonicimicrobiales</taxon>
        <taxon>Candidatus Phoenicimicrobiaceae</taxon>
        <taxon>Candidatus Sediminicultor</taxon>
    </lineage>
</organism>
<dbReference type="InterPro" id="IPR011711">
    <property type="entry name" value="GntR_C"/>
</dbReference>
<dbReference type="SUPFAM" id="SSF48008">
    <property type="entry name" value="GntR ligand-binding domain-like"/>
    <property type="match status" value="1"/>
</dbReference>
<dbReference type="CDD" id="cd07377">
    <property type="entry name" value="WHTH_GntR"/>
    <property type="match status" value="1"/>
</dbReference>
<dbReference type="Pfam" id="PF07729">
    <property type="entry name" value="FCD"/>
    <property type="match status" value="1"/>
</dbReference>
<dbReference type="GO" id="GO:0003700">
    <property type="term" value="F:DNA-binding transcription factor activity"/>
    <property type="evidence" value="ECO:0007669"/>
    <property type="project" value="InterPro"/>
</dbReference>
<dbReference type="InterPro" id="IPR036390">
    <property type="entry name" value="WH_DNA-bd_sf"/>
</dbReference>
<evidence type="ECO:0000313" key="6">
    <source>
        <dbReference type="Proteomes" id="UP000177701"/>
    </source>
</evidence>
<keyword evidence="3" id="KW-0804">Transcription</keyword>
<dbReference type="PROSITE" id="PS50949">
    <property type="entry name" value="HTH_GNTR"/>
    <property type="match status" value="1"/>
</dbReference>
<dbReference type="AlphaFoldDB" id="A0A1F5A939"/>
<dbReference type="SMART" id="SM00345">
    <property type="entry name" value="HTH_GNTR"/>
    <property type="match status" value="1"/>
</dbReference>
<evidence type="ECO:0000256" key="1">
    <source>
        <dbReference type="ARBA" id="ARBA00023015"/>
    </source>
</evidence>
<keyword evidence="1" id="KW-0805">Transcription regulation</keyword>
<dbReference type="STRING" id="1797291.A2V47_02155"/>
<evidence type="ECO:0000313" key="5">
    <source>
        <dbReference type="EMBL" id="OGD15079.1"/>
    </source>
</evidence>
<comment type="caution">
    <text evidence="5">The sequence shown here is derived from an EMBL/GenBank/DDBJ whole genome shotgun (WGS) entry which is preliminary data.</text>
</comment>
<proteinExistence type="predicted"/>
<dbReference type="SMART" id="SM00895">
    <property type="entry name" value="FCD"/>
    <property type="match status" value="1"/>
</dbReference>
<dbReference type="PRINTS" id="PR00035">
    <property type="entry name" value="HTHGNTR"/>
</dbReference>
<reference evidence="5 6" key="1">
    <citation type="journal article" date="2016" name="Nat. Commun.">
        <title>Thousands of microbial genomes shed light on interconnected biogeochemical processes in an aquifer system.</title>
        <authorList>
            <person name="Anantharaman K."/>
            <person name="Brown C.T."/>
            <person name="Hug L.A."/>
            <person name="Sharon I."/>
            <person name="Castelle C.J."/>
            <person name="Probst A.J."/>
            <person name="Thomas B.C."/>
            <person name="Singh A."/>
            <person name="Wilkins M.J."/>
            <person name="Karaoz U."/>
            <person name="Brodie E.L."/>
            <person name="Williams K.H."/>
            <person name="Hubbard S.S."/>
            <person name="Banfield J.F."/>
        </authorList>
    </citation>
    <scope>NUCLEOTIDE SEQUENCE [LARGE SCALE GENOMIC DNA]</scope>
</reference>
<evidence type="ECO:0000256" key="2">
    <source>
        <dbReference type="ARBA" id="ARBA00023125"/>
    </source>
</evidence>
<accession>A0A1F5A939</accession>
<dbReference type="InterPro" id="IPR036388">
    <property type="entry name" value="WH-like_DNA-bd_sf"/>
</dbReference>
<dbReference type="Pfam" id="PF00392">
    <property type="entry name" value="GntR"/>
    <property type="match status" value="1"/>
</dbReference>
<dbReference type="PANTHER" id="PTHR43537">
    <property type="entry name" value="TRANSCRIPTIONAL REGULATOR, GNTR FAMILY"/>
    <property type="match status" value="1"/>
</dbReference>
<dbReference type="EMBL" id="MEYH01000068">
    <property type="protein sequence ID" value="OGD15079.1"/>
    <property type="molecule type" value="Genomic_DNA"/>
</dbReference>
<dbReference type="PANTHER" id="PTHR43537:SF24">
    <property type="entry name" value="GLUCONATE OPERON TRANSCRIPTIONAL REPRESSOR"/>
    <property type="match status" value="1"/>
</dbReference>
<feature type="domain" description="HTH gntR-type" evidence="4">
    <location>
        <begin position="12"/>
        <end position="79"/>
    </location>
</feature>
<dbReference type="GO" id="GO:0003677">
    <property type="term" value="F:DNA binding"/>
    <property type="evidence" value="ECO:0007669"/>
    <property type="project" value="UniProtKB-KW"/>
</dbReference>